<gene>
    <name evidence="1" type="ORF">psyc5s11_21150</name>
</gene>
<evidence type="ECO:0000313" key="1">
    <source>
        <dbReference type="EMBL" id="BCZ46048.1"/>
    </source>
</evidence>
<keyword evidence="2" id="KW-1185">Reference proteome</keyword>
<reference evidence="2" key="1">
    <citation type="submission" date="2021-07" db="EMBL/GenBank/DDBJ databases">
        <title>Complete genome sequencing of a Clostridium isolate.</title>
        <authorList>
            <person name="Ueki A."/>
            <person name="Tonouchi A."/>
        </authorList>
    </citation>
    <scope>NUCLEOTIDE SEQUENCE [LARGE SCALE GENOMIC DNA]</scope>
    <source>
        <strain evidence="2">C5S11</strain>
    </source>
</reference>
<protein>
    <submittedName>
        <fullName evidence="1">Uncharacterized protein</fullName>
    </submittedName>
</protein>
<evidence type="ECO:0000313" key="2">
    <source>
        <dbReference type="Proteomes" id="UP000824633"/>
    </source>
</evidence>
<organism evidence="1 2">
    <name type="scientific">Clostridium gelidum</name>
    <dbReference type="NCBI Taxonomy" id="704125"/>
    <lineage>
        <taxon>Bacteria</taxon>
        <taxon>Bacillati</taxon>
        <taxon>Bacillota</taxon>
        <taxon>Clostridia</taxon>
        <taxon>Eubacteriales</taxon>
        <taxon>Clostridiaceae</taxon>
        <taxon>Clostridium</taxon>
    </lineage>
</organism>
<dbReference type="EMBL" id="AP024849">
    <property type="protein sequence ID" value="BCZ46048.1"/>
    <property type="molecule type" value="Genomic_DNA"/>
</dbReference>
<dbReference type="Proteomes" id="UP000824633">
    <property type="component" value="Chromosome"/>
</dbReference>
<accession>A0ABN6IWW5</accession>
<dbReference type="RefSeq" id="WP_224037574.1">
    <property type="nucleotide sequence ID" value="NZ_AP024849.1"/>
</dbReference>
<sequence length="109" mass="12829">MNKEYMNAMEAAKKYNLILKVVTSVKSFDSYNSFFNIYDETEEPCRRIVVLTKNKELEEVYDENPTEKVDECKIIDGNIWIKDYSLLVNPNKIDLTDLLINKKLVEEII</sequence>
<proteinExistence type="predicted"/>
<name>A0ABN6IWW5_9CLOT</name>